<protein>
    <submittedName>
        <fullName evidence="1">Uncharacterized protein</fullName>
    </submittedName>
</protein>
<name>A0ABW3XGZ3_9ACTN</name>
<accession>A0ABW3XGZ3</accession>
<dbReference type="Proteomes" id="UP001597058">
    <property type="component" value="Unassembled WGS sequence"/>
</dbReference>
<organism evidence="1 2">
    <name type="scientific">Streptomyces kaempferi</name>
    <dbReference type="NCBI Taxonomy" id="333725"/>
    <lineage>
        <taxon>Bacteria</taxon>
        <taxon>Bacillati</taxon>
        <taxon>Actinomycetota</taxon>
        <taxon>Actinomycetes</taxon>
        <taxon>Kitasatosporales</taxon>
        <taxon>Streptomycetaceae</taxon>
        <taxon>Streptomyces</taxon>
    </lineage>
</organism>
<proteinExistence type="predicted"/>
<reference evidence="2" key="1">
    <citation type="journal article" date="2019" name="Int. J. Syst. Evol. Microbiol.">
        <title>The Global Catalogue of Microorganisms (GCM) 10K type strain sequencing project: providing services to taxonomists for standard genome sequencing and annotation.</title>
        <authorList>
            <consortium name="The Broad Institute Genomics Platform"/>
            <consortium name="The Broad Institute Genome Sequencing Center for Infectious Disease"/>
            <person name="Wu L."/>
            <person name="Ma J."/>
        </authorList>
    </citation>
    <scope>NUCLEOTIDE SEQUENCE [LARGE SCALE GENOMIC DNA]</scope>
    <source>
        <strain evidence="2">CGMCC 4.7020</strain>
    </source>
</reference>
<gene>
    <name evidence="1" type="ORF">ACFQ5X_20855</name>
</gene>
<evidence type="ECO:0000313" key="2">
    <source>
        <dbReference type="Proteomes" id="UP001597058"/>
    </source>
</evidence>
<keyword evidence="2" id="KW-1185">Reference proteome</keyword>
<sequence>MIRGKTPQPIRWRSAVTLGLVAVLTGMIGVAERAGAHDGAPSGRHVVAWNNTGSSCEICKPTS</sequence>
<evidence type="ECO:0000313" key="1">
    <source>
        <dbReference type="EMBL" id="MFD1308298.1"/>
    </source>
</evidence>
<dbReference type="RefSeq" id="WP_168526531.1">
    <property type="nucleotide sequence ID" value="NZ_JBHSKH010000001.1"/>
</dbReference>
<comment type="caution">
    <text evidence="1">The sequence shown here is derived from an EMBL/GenBank/DDBJ whole genome shotgun (WGS) entry which is preliminary data.</text>
</comment>
<dbReference type="EMBL" id="JBHTMM010000025">
    <property type="protein sequence ID" value="MFD1308298.1"/>
    <property type="molecule type" value="Genomic_DNA"/>
</dbReference>